<name>A0ABQ6A2S9_9PROT</name>
<evidence type="ECO:0000313" key="1">
    <source>
        <dbReference type="EMBL" id="GLR66775.1"/>
    </source>
</evidence>
<comment type="caution">
    <text evidence="1">The sequence shown here is derived from an EMBL/GenBank/DDBJ whole genome shotgun (WGS) entry which is preliminary data.</text>
</comment>
<reference evidence="2" key="1">
    <citation type="journal article" date="2019" name="Int. J. Syst. Evol. Microbiol.">
        <title>The Global Catalogue of Microorganisms (GCM) 10K type strain sequencing project: providing services to taxonomists for standard genome sequencing and annotation.</title>
        <authorList>
            <consortium name="The Broad Institute Genomics Platform"/>
            <consortium name="The Broad Institute Genome Sequencing Center for Infectious Disease"/>
            <person name="Wu L."/>
            <person name="Ma J."/>
        </authorList>
    </citation>
    <scope>NUCLEOTIDE SEQUENCE [LARGE SCALE GENOMIC DNA]</scope>
    <source>
        <strain evidence="2">NBRC 112502</strain>
    </source>
</reference>
<keyword evidence="2" id="KW-1185">Reference proteome</keyword>
<gene>
    <name evidence="1" type="ORF">GCM10010909_14550</name>
</gene>
<dbReference type="RefSeq" id="WP_284257479.1">
    <property type="nucleotide sequence ID" value="NZ_BSOS01000039.1"/>
</dbReference>
<evidence type="ECO:0008006" key="3">
    <source>
        <dbReference type="Google" id="ProtNLM"/>
    </source>
</evidence>
<dbReference type="EMBL" id="BSOS01000039">
    <property type="protein sequence ID" value="GLR66775.1"/>
    <property type="molecule type" value="Genomic_DNA"/>
</dbReference>
<organism evidence="1 2">
    <name type="scientific">Acidocella aquatica</name>
    <dbReference type="NCBI Taxonomy" id="1922313"/>
    <lineage>
        <taxon>Bacteria</taxon>
        <taxon>Pseudomonadati</taxon>
        <taxon>Pseudomonadota</taxon>
        <taxon>Alphaproteobacteria</taxon>
        <taxon>Acetobacterales</taxon>
        <taxon>Acidocellaceae</taxon>
        <taxon>Acidocella</taxon>
    </lineage>
</organism>
<dbReference type="Gene3D" id="2.60.120.620">
    <property type="entry name" value="q2cbj1_9rhob like domain"/>
    <property type="match status" value="1"/>
</dbReference>
<protein>
    <recommendedName>
        <fullName evidence="3">2OG-Fe(II) oxygenase</fullName>
    </recommendedName>
</protein>
<evidence type="ECO:0000313" key="2">
    <source>
        <dbReference type="Proteomes" id="UP001156641"/>
    </source>
</evidence>
<proteinExistence type="predicted"/>
<accession>A0ABQ6A2S9</accession>
<sequence>MSDAAATAARFLESLGASRREEVPYRHWLLKDVLPEGMCGAVAALPMAPPQIEDTLGRRETHNSTRLFFGVEEQARYPVCAALAQALQSPEVTGRLEQVCGVELGGSSLRIEYCLDTDGFWLEPHTDIGAKFFTMLVYLNEPPADEEWGTDVYAAPGEYVGTAPFHPNAGLIFVPGKDTWHGFRKRRITGVRRSLIVNYVTPEWRARHELAFAQTPVA</sequence>
<dbReference type="Proteomes" id="UP001156641">
    <property type="component" value="Unassembled WGS sequence"/>
</dbReference>